<feature type="compositionally biased region" description="Basic and acidic residues" evidence="2">
    <location>
        <begin position="306"/>
        <end position="324"/>
    </location>
</feature>
<dbReference type="Proteomes" id="UP000612746">
    <property type="component" value="Unassembled WGS sequence"/>
</dbReference>
<feature type="compositionally biased region" description="Polar residues" evidence="2">
    <location>
        <begin position="138"/>
        <end position="164"/>
    </location>
</feature>
<feature type="compositionally biased region" description="Polar residues" evidence="2">
    <location>
        <begin position="356"/>
        <end position="365"/>
    </location>
</feature>
<dbReference type="InterPro" id="IPR036390">
    <property type="entry name" value="WH_DNA-bd_sf"/>
</dbReference>
<gene>
    <name evidence="4" type="ORF">INT44_004997</name>
</gene>
<dbReference type="Gene3D" id="1.10.10.2670">
    <property type="entry name" value="E3 ubiquitin-protein ligase"/>
    <property type="match status" value="1"/>
</dbReference>
<accession>A0A8H7UML9</accession>
<evidence type="ECO:0000256" key="1">
    <source>
        <dbReference type="SAM" id="Coils"/>
    </source>
</evidence>
<dbReference type="EMBL" id="JAEPRA010000003">
    <property type="protein sequence ID" value="KAG2187312.1"/>
    <property type="molecule type" value="Genomic_DNA"/>
</dbReference>
<evidence type="ECO:0000313" key="5">
    <source>
        <dbReference type="Proteomes" id="UP000612746"/>
    </source>
</evidence>
<dbReference type="SUPFAM" id="SSF46785">
    <property type="entry name" value="Winged helix' DNA-binding domain"/>
    <property type="match status" value="1"/>
</dbReference>
<proteinExistence type="predicted"/>
<feature type="domain" description="RNA polymerase II elongation factor ELL N-terminal" evidence="3">
    <location>
        <begin position="49"/>
        <end position="264"/>
    </location>
</feature>
<dbReference type="OrthoDB" id="2587563at2759"/>
<feature type="compositionally biased region" description="Polar residues" evidence="2">
    <location>
        <begin position="406"/>
        <end position="418"/>
    </location>
</feature>
<name>A0A8H7UML9_9FUNG</name>
<dbReference type="GO" id="GO:0008023">
    <property type="term" value="C:transcription elongation factor complex"/>
    <property type="evidence" value="ECO:0007669"/>
    <property type="project" value="InterPro"/>
</dbReference>
<evidence type="ECO:0000259" key="3">
    <source>
        <dbReference type="Pfam" id="PF10390"/>
    </source>
</evidence>
<feature type="region of interest" description="Disordered" evidence="2">
    <location>
        <begin position="107"/>
        <end position="178"/>
    </location>
</feature>
<protein>
    <recommendedName>
        <fullName evidence="3">RNA polymerase II elongation factor ELL N-terminal domain-containing protein</fullName>
    </recommendedName>
</protein>
<dbReference type="AlphaFoldDB" id="A0A8H7UML9"/>
<keyword evidence="5" id="KW-1185">Reference proteome</keyword>
<reference evidence="4" key="1">
    <citation type="submission" date="2020-12" db="EMBL/GenBank/DDBJ databases">
        <title>Metabolic potential, ecology and presence of endohyphal bacteria is reflected in genomic diversity of Mucoromycotina.</title>
        <authorList>
            <person name="Muszewska A."/>
            <person name="Okrasinska A."/>
            <person name="Steczkiewicz K."/>
            <person name="Drgas O."/>
            <person name="Orlowska M."/>
            <person name="Perlinska-Lenart U."/>
            <person name="Aleksandrzak-Piekarczyk T."/>
            <person name="Szatraj K."/>
            <person name="Zielenkiewicz U."/>
            <person name="Pilsyk S."/>
            <person name="Malc E."/>
            <person name="Mieczkowski P."/>
            <person name="Kruszewska J.S."/>
            <person name="Biernat P."/>
            <person name="Pawlowska J."/>
        </authorList>
    </citation>
    <scope>NUCLEOTIDE SEQUENCE</scope>
    <source>
        <strain evidence="4">WA0000051536</strain>
    </source>
</reference>
<feature type="compositionally biased region" description="Basic and acidic residues" evidence="2">
    <location>
        <begin position="110"/>
        <end position="125"/>
    </location>
</feature>
<evidence type="ECO:0000313" key="4">
    <source>
        <dbReference type="EMBL" id="KAG2187312.1"/>
    </source>
</evidence>
<feature type="coiled-coil region" evidence="1">
    <location>
        <begin position="478"/>
        <end position="512"/>
    </location>
</feature>
<sequence>MSSSAGSTLPSPPAKAISMRLNREAFAYLEELTEKSALHGQAQPKLSVCFGDTPVSIAIYLKFQGRTFPFTMTKDTAYTQIYKRRSADSLTSVSEVSHKANMTPMLSSDYKSRVKARAEEAEREKKSRKIALIDNPLGPSSNMKSSRPLNSNSKRSNGSPTTGAMHSPVIVSSPGNDVTRAPSISSSLRERVIQLLALKSFKLSLLANMVKASEKDLMRMIRKVATSTGDTWTLKPDIYKEIKIWDWNRYDTKEKEEVANNARRAFDTLKLPMSAPERLRLEKPAPPIRAPKPKPAASPNMNAMLHSDEQDGDSTTHKLKVDGKKTKKKKKTSATSASRKSTKATSKAISVTSKALTTSSETSPSHLKPSVITPPSNKALSPLKPTPSSHDRHGGKSPLAGKHTHTGTSATPSIQDTLPDNAITKRRSDDEISSLRYKIPKRSELSKHSLSRSDSEESTESYANVVEKIPRVTTLEEYNDLESSFRSHYREYKQLNDELNQQRSFLEAIEAVEAEHPKSLGYKDVKVKFEQSTHLGEDKWYALMTMSERYVSLHAKLVAMKDEIWRAFREDSLGSENGL</sequence>
<feature type="region of interest" description="Disordered" evidence="2">
    <location>
        <begin position="275"/>
        <end position="435"/>
    </location>
</feature>
<dbReference type="InterPro" id="IPR019464">
    <property type="entry name" value="ELL_N"/>
</dbReference>
<dbReference type="Pfam" id="PF10390">
    <property type="entry name" value="ELL"/>
    <property type="match status" value="1"/>
</dbReference>
<organism evidence="4 5">
    <name type="scientific">Umbelopsis vinacea</name>
    <dbReference type="NCBI Taxonomy" id="44442"/>
    <lineage>
        <taxon>Eukaryota</taxon>
        <taxon>Fungi</taxon>
        <taxon>Fungi incertae sedis</taxon>
        <taxon>Mucoromycota</taxon>
        <taxon>Mucoromycotina</taxon>
        <taxon>Umbelopsidomycetes</taxon>
        <taxon>Umbelopsidales</taxon>
        <taxon>Umbelopsidaceae</taxon>
        <taxon>Umbelopsis</taxon>
    </lineage>
</organism>
<evidence type="ECO:0000256" key="2">
    <source>
        <dbReference type="SAM" id="MobiDB-lite"/>
    </source>
</evidence>
<feature type="compositionally biased region" description="Low complexity" evidence="2">
    <location>
        <begin position="333"/>
        <end position="355"/>
    </location>
</feature>
<dbReference type="InterPro" id="IPR042065">
    <property type="entry name" value="E3_ELL-like"/>
</dbReference>
<dbReference type="GO" id="GO:0006368">
    <property type="term" value="P:transcription elongation by RNA polymerase II"/>
    <property type="evidence" value="ECO:0007669"/>
    <property type="project" value="InterPro"/>
</dbReference>
<keyword evidence="1" id="KW-0175">Coiled coil</keyword>
<comment type="caution">
    <text evidence="4">The sequence shown here is derived from an EMBL/GenBank/DDBJ whole genome shotgun (WGS) entry which is preliminary data.</text>
</comment>
<feature type="compositionally biased region" description="Pro residues" evidence="2">
    <location>
        <begin position="284"/>
        <end position="296"/>
    </location>
</feature>